<organism evidence="2 3">
    <name type="scientific">Eimeria necatrix</name>
    <dbReference type="NCBI Taxonomy" id="51315"/>
    <lineage>
        <taxon>Eukaryota</taxon>
        <taxon>Sar</taxon>
        <taxon>Alveolata</taxon>
        <taxon>Apicomplexa</taxon>
        <taxon>Conoidasida</taxon>
        <taxon>Coccidia</taxon>
        <taxon>Eucoccidiorida</taxon>
        <taxon>Eimeriorina</taxon>
        <taxon>Eimeriidae</taxon>
        <taxon>Eimeria</taxon>
    </lineage>
</organism>
<evidence type="ECO:0000313" key="2">
    <source>
        <dbReference type="EMBL" id="CDJ66015.1"/>
    </source>
</evidence>
<evidence type="ECO:0000256" key="1">
    <source>
        <dbReference type="SAM" id="MobiDB-lite"/>
    </source>
</evidence>
<dbReference type="AlphaFoldDB" id="U6MWD1"/>
<dbReference type="Proteomes" id="UP000030754">
    <property type="component" value="Unassembled WGS sequence"/>
</dbReference>
<gene>
    <name evidence="2" type="ORF">ENH_00015770</name>
</gene>
<dbReference type="OrthoDB" id="348247at2759"/>
<reference evidence="2" key="2">
    <citation type="submission" date="2013-10" db="EMBL/GenBank/DDBJ databases">
        <authorList>
            <person name="Aslett M."/>
        </authorList>
    </citation>
    <scope>NUCLEOTIDE SEQUENCE [LARGE SCALE GENOMIC DNA]</scope>
    <source>
        <strain evidence="2">Houghton</strain>
    </source>
</reference>
<protein>
    <submittedName>
        <fullName evidence="2">Uncharacterized protein</fullName>
    </submittedName>
</protein>
<reference evidence="2" key="1">
    <citation type="submission" date="2013-10" db="EMBL/GenBank/DDBJ databases">
        <title>Genomic analysis of the causative agents of coccidiosis in chickens.</title>
        <authorList>
            <person name="Reid A.J."/>
            <person name="Blake D."/>
            <person name="Billington K."/>
            <person name="Browne H."/>
            <person name="Dunn M."/>
            <person name="Hung S."/>
            <person name="Kawahara F."/>
            <person name="Miranda-Saavedra D."/>
            <person name="Mourier T."/>
            <person name="Nagra H."/>
            <person name="Otto T.D."/>
            <person name="Rawlings N."/>
            <person name="Sanchez A."/>
            <person name="Sanders M."/>
            <person name="Subramaniam C."/>
            <person name="Tay Y."/>
            <person name="Dear P."/>
            <person name="Doerig C."/>
            <person name="Gruber A."/>
            <person name="Parkinson J."/>
            <person name="Shirley M."/>
            <person name="Wan K.L."/>
            <person name="Berriman M."/>
            <person name="Tomley F."/>
            <person name="Pain A."/>
        </authorList>
    </citation>
    <scope>NUCLEOTIDE SEQUENCE [LARGE SCALE GENOMIC DNA]</scope>
    <source>
        <strain evidence="2">Houghton</strain>
    </source>
</reference>
<dbReference type="EMBL" id="HG723367">
    <property type="protein sequence ID" value="CDJ66015.1"/>
    <property type="molecule type" value="Genomic_DNA"/>
</dbReference>
<proteinExistence type="predicted"/>
<accession>U6MWD1</accession>
<evidence type="ECO:0000313" key="3">
    <source>
        <dbReference type="Proteomes" id="UP000030754"/>
    </source>
</evidence>
<feature type="compositionally biased region" description="Basic and acidic residues" evidence="1">
    <location>
        <begin position="1"/>
        <end position="10"/>
    </location>
</feature>
<name>U6MWD1_9EIME</name>
<dbReference type="RefSeq" id="XP_013434482.1">
    <property type="nucleotide sequence ID" value="XM_013579028.1"/>
</dbReference>
<dbReference type="GeneID" id="25471757"/>
<dbReference type="VEuPathDB" id="ToxoDB:ENH_00015770"/>
<keyword evidence="3" id="KW-1185">Reference proteome</keyword>
<feature type="region of interest" description="Disordered" evidence="1">
    <location>
        <begin position="1"/>
        <end position="64"/>
    </location>
</feature>
<sequence length="505" mass="55157">MPDSGRKSDENGVFMGVSRVPGVTSHRAESHGGATCSMASRQDGRKNLPSNGGKDDSEALSENEIPSVGQETALTGPPNAISFGSPAAAAKRRALENLGRHCIPQTGRQGLGNKTRPYISLRRAESRNTQKTSSILKPGDRVLDVRRLDFGPTNGRGRGRSSAWREVPRVKAREVGDEALWGGAFKGRPDWLPLPGERKVFSARFFAAFARFGRFSAKEVKRYLLASCSFASAANCADSTVNEKGQKVDWLRHALYGVGTYVDVERLVAYVQLKCEDILLPRQSLIGVFGQMKDLRGVLAQEGMKPTNHCGAKVIISLKEQVERLSCTLKETLTTTMPVPVVPSLHETPKCGANLLLLHAVKILLKPHAFRCALFLKDAKLKCKPFEALEQQEGFLEPLTGRQRIIVLSSDCVIAQIIRCMEGRQNFIAIEKCSATHTVQLAEEEHQMRMGLESQEVPQHFRAVASLGEYDALPAATILGPPYGGVLRPSGELAMMQVSSNCGIE</sequence>